<comment type="caution">
    <text evidence="1">The sequence shown here is derived from an EMBL/GenBank/DDBJ whole genome shotgun (WGS) entry which is preliminary data.</text>
</comment>
<dbReference type="AlphaFoldDB" id="A0A832DR22"/>
<gene>
    <name evidence="1" type="ORF">ENO34_02690</name>
</gene>
<reference evidence="1" key="1">
    <citation type="journal article" date="2020" name="mSystems">
        <title>Genome- and Community-Level Interaction Insights into Carbon Utilization and Element Cycling Functions of Hydrothermarchaeota in Hydrothermal Sediment.</title>
        <authorList>
            <person name="Zhou Z."/>
            <person name="Liu Y."/>
            <person name="Xu W."/>
            <person name="Pan J."/>
            <person name="Luo Z.H."/>
            <person name="Li M."/>
        </authorList>
    </citation>
    <scope>NUCLEOTIDE SEQUENCE [LARGE SCALE GENOMIC DNA]</scope>
    <source>
        <strain evidence="1">SpSt-1257</strain>
    </source>
</reference>
<dbReference type="EMBL" id="DSFC01000153">
    <property type="protein sequence ID" value="HEV09290.1"/>
    <property type="molecule type" value="Genomic_DNA"/>
</dbReference>
<accession>A0A832DR22</accession>
<feature type="non-terminal residue" evidence="1">
    <location>
        <position position="96"/>
    </location>
</feature>
<proteinExistence type="predicted"/>
<protein>
    <submittedName>
        <fullName evidence="1">ComF family protein</fullName>
    </submittedName>
</protein>
<organism evidence="1">
    <name type="scientific">Sulfurihydrogenibium azorense</name>
    <dbReference type="NCBI Taxonomy" id="309806"/>
    <lineage>
        <taxon>Bacteria</taxon>
        <taxon>Pseudomonadati</taxon>
        <taxon>Aquificota</taxon>
        <taxon>Aquificia</taxon>
        <taxon>Aquificales</taxon>
        <taxon>Hydrogenothermaceae</taxon>
        <taxon>Sulfurihydrogenibium</taxon>
    </lineage>
</organism>
<evidence type="ECO:0000313" key="1">
    <source>
        <dbReference type="EMBL" id="HEV09290.1"/>
    </source>
</evidence>
<dbReference type="Proteomes" id="UP000885621">
    <property type="component" value="Unassembled WGS sequence"/>
</dbReference>
<name>A0A832DR22_9AQUI</name>
<sequence length="96" mass="11342">MFDHQNLICQDCLSQMKEDILFYCHSCGKSGDNTYPVCNECIPERKYEDIKVFTSYYKVQHAIQHLKFQKMKTLAKDLGLLIKDDIQDYIKSNKIQ</sequence>